<evidence type="ECO:0000313" key="1">
    <source>
        <dbReference type="EMBL" id="ELR13976.1"/>
    </source>
</evidence>
<dbReference type="AlphaFoldDB" id="L8GPB2"/>
<feature type="non-terminal residue" evidence="1">
    <location>
        <position position="183"/>
    </location>
</feature>
<protein>
    <submittedName>
        <fullName evidence="1">Uncharacterized protein</fullName>
    </submittedName>
</protein>
<gene>
    <name evidence="1" type="ORF">ACA1_365660</name>
</gene>
<sequence length="183" mass="20490">CRNIKRYVELVRDVGRAGEDLLQRCLFELVHLLESPEHAHLTGRPPDVQFEQPVKSVLLSAGLPGQVALTILLELRGQLVLVREVEERQRVVIIDDHTTKGVEVGEHLAEGVRVVGILLHDLDGGRAGLPHAVGQHRLKHWRGELEQEAVNVEVGLIVEPDRQVAVRRVFELLCVGQLLHDLK</sequence>
<accession>L8GPB2</accession>
<reference evidence="1 2" key="1">
    <citation type="journal article" date="2013" name="Genome Biol.">
        <title>Genome of Acanthamoeba castellanii highlights extensive lateral gene transfer and early evolution of tyrosine kinase signaling.</title>
        <authorList>
            <person name="Clarke M."/>
            <person name="Lohan A.J."/>
            <person name="Liu B."/>
            <person name="Lagkouvardos I."/>
            <person name="Roy S."/>
            <person name="Zafar N."/>
            <person name="Bertelli C."/>
            <person name="Schilde C."/>
            <person name="Kianianmomeni A."/>
            <person name="Burglin T.R."/>
            <person name="Frech C."/>
            <person name="Turcotte B."/>
            <person name="Kopec K.O."/>
            <person name="Synnott J.M."/>
            <person name="Choo C."/>
            <person name="Paponov I."/>
            <person name="Finkler A."/>
            <person name="Soon Heng Tan C."/>
            <person name="Hutchins A.P."/>
            <person name="Weinmeier T."/>
            <person name="Rattei T."/>
            <person name="Chu J.S."/>
            <person name="Gimenez G."/>
            <person name="Irimia M."/>
            <person name="Rigden D.J."/>
            <person name="Fitzpatrick D.A."/>
            <person name="Lorenzo-Morales J."/>
            <person name="Bateman A."/>
            <person name="Chiu C.H."/>
            <person name="Tang P."/>
            <person name="Hegemann P."/>
            <person name="Fromm H."/>
            <person name="Raoult D."/>
            <person name="Greub G."/>
            <person name="Miranda-Saavedra D."/>
            <person name="Chen N."/>
            <person name="Nash P."/>
            <person name="Ginger M.L."/>
            <person name="Horn M."/>
            <person name="Schaap P."/>
            <person name="Caler L."/>
            <person name="Loftus B."/>
        </authorList>
    </citation>
    <scope>NUCLEOTIDE SEQUENCE [LARGE SCALE GENOMIC DNA]</scope>
    <source>
        <strain evidence="1 2">Neff</strain>
    </source>
</reference>
<evidence type="ECO:0000313" key="2">
    <source>
        <dbReference type="Proteomes" id="UP000011083"/>
    </source>
</evidence>
<organism evidence="1 2">
    <name type="scientific">Acanthamoeba castellanii (strain ATCC 30010 / Neff)</name>
    <dbReference type="NCBI Taxonomy" id="1257118"/>
    <lineage>
        <taxon>Eukaryota</taxon>
        <taxon>Amoebozoa</taxon>
        <taxon>Discosea</taxon>
        <taxon>Longamoebia</taxon>
        <taxon>Centramoebida</taxon>
        <taxon>Acanthamoebidae</taxon>
        <taxon>Acanthamoeba</taxon>
    </lineage>
</organism>
<proteinExistence type="predicted"/>
<name>L8GPB2_ACACF</name>
<keyword evidence="2" id="KW-1185">Reference proteome</keyword>
<dbReference type="EMBL" id="KB008073">
    <property type="protein sequence ID" value="ELR13976.1"/>
    <property type="molecule type" value="Genomic_DNA"/>
</dbReference>
<dbReference type="VEuPathDB" id="AmoebaDB:ACA1_365660"/>
<dbReference type="Proteomes" id="UP000011083">
    <property type="component" value="Unassembled WGS sequence"/>
</dbReference>
<dbReference type="GeneID" id="14914492"/>
<dbReference type="RefSeq" id="XP_004335989.1">
    <property type="nucleotide sequence ID" value="XM_004335941.1"/>
</dbReference>
<dbReference type="KEGG" id="acan:ACA1_365660"/>